<evidence type="ECO:0000256" key="1">
    <source>
        <dbReference type="ARBA" id="ARBA00001974"/>
    </source>
</evidence>
<evidence type="ECO:0000313" key="11">
    <source>
        <dbReference type="EMBL" id="KAJ8035773.1"/>
    </source>
</evidence>
<dbReference type="AlphaFoldDB" id="A0A9Q1H7Q5"/>
<keyword evidence="3 7" id="KW-0285">Flavoprotein</keyword>
<dbReference type="InterPro" id="IPR006091">
    <property type="entry name" value="Acyl-CoA_Oxase/DH_mid-dom"/>
</dbReference>
<proteinExistence type="inferred from homology"/>
<sequence>MEENPHICARCQHSGSHLHGDEETSIKQRRLEPAQEETLLDIGTRKIFSEEHDIFRRSVRKFFAEEVVPYQSRYEEQGYMDREIWERMGASGMLGVAAPAEIGGVGGEFKFAAIVDEERGYANDAGTIGIPVHSNIVMPYIEEYGTPEQQQKYIPGMTAGTIIGAIAMTEPQAGRMYTARVDLVYCKKELLIRTVFITNGYLCNVVIVAAITDLNAKQKAHGISLFLVDRDTPGFQQGKPLQKIGQKGSDTTELFFDDVRLPKEALLGGEEQMNKGFYLLMHQLPRERLVLSVGVQAHSEYMFEITRDYVQKRKAFGKTLSQLQTIQHRLAAMKTELCVTRAFTDQCLQLFCENRLDNSSASMLKYWTTDLCYKVASECVQLHGGWGYMWEYPIARAFAAAKAYQIYAGSNEIMKELIAREIFSHK</sequence>
<dbReference type="GO" id="GO:0005739">
    <property type="term" value="C:mitochondrion"/>
    <property type="evidence" value="ECO:0007669"/>
    <property type="project" value="TreeGrafter"/>
</dbReference>
<dbReference type="GO" id="GO:0004466">
    <property type="term" value="F:long-chain fatty acyl-CoA dehydrogenase activity"/>
    <property type="evidence" value="ECO:0007669"/>
    <property type="project" value="TreeGrafter"/>
</dbReference>
<dbReference type="Pfam" id="PF00441">
    <property type="entry name" value="Acyl-CoA_dh_1"/>
    <property type="match status" value="1"/>
</dbReference>
<dbReference type="Pfam" id="PF02770">
    <property type="entry name" value="Acyl-CoA_dh_M"/>
    <property type="match status" value="1"/>
</dbReference>
<dbReference type="InterPro" id="IPR046373">
    <property type="entry name" value="Acyl-CoA_Oxase/DH_mid-dom_sf"/>
</dbReference>
<comment type="cofactor">
    <cofactor evidence="1 7">
        <name>FAD</name>
        <dbReference type="ChEBI" id="CHEBI:57692"/>
    </cofactor>
</comment>
<evidence type="ECO:0000313" key="12">
    <source>
        <dbReference type="Proteomes" id="UP001152320"/>
    </source>
</evidence>
<dbReference type="InterPro" id="IPR009100">
    <property type="entry name" value="AcylCoA_DH/oxidase_NM_dom_sf"/>
</dbReference>
<dbReference type="SUPFAM" id="SSF56645">
    <property type="entry name" value="Acyl-CoA dehydrogenase NM domain-like"/>
    <property type="match status" value="1"/>
</dbReference>
<keyword evidence="5 7" id="KW-0560">Oxidoreductase</keyword>
<dbReference type="Gene3D" id="2.40.110.10">
    <property type="entry name" value="Butyryl-CoA Dehydrogenase, subunit A, domain 2"/>
    <property type="match status" value="1"/>
</dbReference>
<dbReference type="Pfam" id="PF02771">
    <property type="entry name" value="Acyl-CoA_dh_N"/>
    <property type="match status" value="1"/>
</dbReference>
<dbReference type="Gene3D" id="1.20.140.10">
    <property type="entry name" value="Butyryl-CoA Dehydrogenase, subunit A, domain 3"/>
    <property type="match status" value="1"/>
</dbReference>
<dbReference type="FunFam" id="1.20.140.10:FF:000001">
    <property type="entry name" value="Acyl-CoA dehydrogenase"/>
    <property type="match status" value="1"/>
</dbReference>
<dbReference type="PANTHER" id="PTHR48083">
    <property type="entry name" value="MEDIUM-CHAIN SPECIFIC ACYL-COA DEHYDROGENASE, MITOCHONDRIAL-RELATED"/>
    <property type="match status" value="1"/>
</dbReference>
<keyword evidence="12" id="KW-1185">Reference proteome</keyword>
<dbReference type="EMBL" id="JAIZAY010000009">
    <property type="protein sequence ID" value="KAJ8035773.1"/>
    <property type="molecule type" value="Genomic_DNA"/>
</dbReference>
<comment type="caution">
    <text evidence="11">The sequence shown here is derived from an EMBL/GenBank/DDBJ whole genome shotgun (WGS) entry which is preliminary data.</text>
</comment>
<organism evidence="11 12">
    <name type="scientific">Holothuria leucospilota</name>
    <name type="common">Black long sea cucumber</name>
    <name type="synonym">Mertensiothuria leucospilota</name>
    <dbReference type="NCBI Taxonomy" id="206669"/>
    <lineage>
        <taxon>Eukaryota</taxon>
        <taxon>Metazoa</taxon>
        <taxon>Echinodermata</taxon>
        <taxon>Eleutherozoa</taxon>
        <taxon>Echinozoa</taxon>
        <taxon>Holothuroidea</taxon>
        <taxon>Aspidochirotacea</taxon>
        <taxon>Aspidochirotida</taxon>
        <taxon>Holothuriidae</taxon>
        <taxon>Holothuria</taxon>
    </lineage>
</organism>
<evidence type="ECO:0000259" key="10">
    <source>
        <dbReference type="Pfam" id="PF02771"/>
    </source>
</evidence>
<evidence type="ECO:0000259" key="8">
    <source>
        <dbReference type="Pfam" id="PF00441"/>
    </source>
</evidence>
<dbReference type="GO" id="GO:0050660">
    <property type="term" value="F:flavin adenine dinucleotide binding"/>
    <property type="evidence" value="ECO:0007669"/>
    <property type="project" value="InterPro"/>
</dbReference>
<dbReference type="GO" id="GO:0019254">
    <property type="term" value="P:carnitine metabolic process, CoA-linked"/>
    <property type="evidence" value="ECO:0007669"/>
    <property type="project" value="TreeGrafter"/>
</dbReference>
<feature type="domain" description="Acyl-CoA dehydrogenase/oxidase N-terminal" evidence="10">
    <location>
        <begin position="49"/>
        <end position="160"/>
    </location>
</feature>
<name>A0A9Q1H7Q5_HOLLE</name>
<keyword evidence="4 7" id="KW-0274">FAD</keyword>
<gene>
    <name evidence="11" type="ORF">HOLleu_19549</name>
</gene>
<dbReference type="InterPro" id="IPR050741">
    <property type="entry name" value="Acyl-CoA_dehydrogenase"/>
</dbReference>
<dbReference type="PANTHER" id="PTHR48083:SF20">
    <property type="entry name" value="LONG-CHAIN SPECIFIC ACYL-COA DEHYDROGENASE, MITOCHONDRIAL"/>
    <property type="match status" value="1"/>
</dbReference>
<dbReference type="InterPro" id="IPR036250">
    <property type="entry name" value="AcylCo_DH-like_C"/>
</dbReference>
<dbReference type="FunFam" id="1.10.540.10:FF:000026">
    <property type="entry name" value="Acyl-CoA dehydrogenase medium chain"/>
    <property type="match status" value="1"/>
</dbReference>
<dbReference type="InterPro" id="IPR009075">
    <property type="entry name" value="AcylCo_DH/oxidase_C"/>
</dbReference>
<dbReference type="GO" id="GO:0042758">
    <property type="term" value="P:long-chain fatty acid catabolic process"/>
    <property type="evidence" value="ECO:0007669"/>
    <property type="project" value="TreeGrafter"/>
</dbReference>
<accession>A0A9Q1H7Q5</accession>
<evidence type="ECO:0000256" key="2">
    <source>
        <dbReference type="ARBA" id="ARBA00009347"/>
    </source>
</evidence>
<protein>
    <submittedName>
        <fullName evidence="11">Long-chain specific acyl-CoA dehydrogenase, mitochondrial</fullName>
    </submittedName>
</protein>
<dbReference type="Gene3D" id="1.10.540.10">
    <property type="entry name" value="Acyl-CoA dehydrogenase/oxidase, N-terminal domain"/>
    <property type="match status" value="1"/>
</dbReference>
<dbReference type="SUPFAM" id="SSF47203">
    <property type="entry name" value="Acyl-CoA dehydrogenase C-terminal domain-like"/>
    <property type="match status" value="1"/>
</dbReference>
<comment type="similarity">
    <text evidence="2 7">Belongs to the acyl-CoA dehydrogenase family.</text>
</comment>
<evidence type="ECO:0000256" key="5">
    <source>
        <dbReference type="ARBA" id="ARBA00023002"/>
    </source>
</evidence>
<evidence type="ECO:0000256" key="6">
    <source>
        <dbReference type="ARBA" id="ARBA00049552"/>
    </source>
</evidence>
<dbReference type="OrthoDB" id="9988775at2759"/>
<feature type="domain" description="Acyl-CoA dehydrogenase/oxidase C-terminal" evidence="8">
    <location>
        <begin position="274"/>
        <end position="422"/>
    </location>
</feature>
<evidence type="ECO:0000256" key="7">
    <source>
        <dbReference type="RuleBase" id="RU362125"/>
    </source>
</evidence>
<evidence type="ECO:0000256" key="4">
    <source>
        <dbReference type="ARBA" id="ARBA00022827"/>
    </source>
</evidence>
<reference evidence="11" key="1">
    <citation type="submission" date="2021-10" db="EMBL/GenBank/DDBJ databases">
        <title>Tropical sea cucumber genome reveals ecological adaptation and Cuvierian tubules defense mechanism.</title>
        <authorList>
            <person name="Chen T."/>
        </authorList>
    </citation>
    <scope>NUCLEOTIDE SEQUENCE</scope>
    <source>
        <strain evidence="11">Nanhai2018</strain>
        <tissue evidence="11">Muscle</tissue>
    </source>
</reference>
<dbReference type="GO" id="GO:0033539">
    <property type="term" value="P:fatty acid beta-oxidation using acyl-CoA dehydrogenase"/>
    <property type="evidence" value="ECO:0007669"/>
    <property type="project" value="TreeGrafter"/>
</dbReference>
<dbReference type="InterPro" id="IPR013786">
    <property type="entry name" value="AcylCoA_DH/ox_N"/>
</dbReference>
<evidence type="ECO:0000256" key="3">
    <source>
        <dbReference type="ARBA" id="ARBA00022630"/>
    </source>
</evidence>
<feature type="domain" description="Acyl-CoA oxidase/dehydrogenase middle" evidence="9">
    <location>
        <begin position="165"/>
        <end position="259"/>
    </location>
</feature>
<evidence type="ECO:0000259" key="9">
    <source>
        <dbReference type="Pfam" id="PF02770"/>
    </source>
</evidence>
<comment type="catalytic activity">
    <reaction evidence="6">
        <text>(2S)-2-methylbutanoyl-CoA + oxidized [electron-transfer flavoprotein] + H(+) = (2E)-2-methylbut-2-enoyl-CoA + reduced [electron-transfer flavoprotein]</text>
        <dbReference type="Rhea" id="RHEA:48256"/>
        <dbReference type="Rhea" id="RHEA-COMP:10685"/>
        <dbReference type="Rhea" id="RHEA-COMP:10686"/>
        <dbReference type="ChEBI" id="CHEBI:15378"/>
        <dbReference type="ChEBI" id="CHEBI:57337"/>
        <dbReference type="ChEBI" id="CHEBI:57692"/>
        <dbReference type="ChEBI" id="CHEBI:58307"/>
        <dbReference type="ChEBI" id="CHEBI:88166"/>
    </reaction>
    <physiologicalReaction direction="left-to-right" evidence="6">
        <dbReference type="Rhea" id="RHEA:48257"/>
    </physiologicalReaction>
</comment>
<dbReference type="Proteomes" id="UP001152320">
    <property type="component" value="Chromosome 9"/>
</dbReference>
<dbReference type="InterPro" id="IPR037069">
    <property type="entry name" value="AcylCoA_DH/ox_N_sf"/>
</dbReference>